<dbReference type="PANTHER" id="PTHR43651">
    <property type="entry name" value="1,4-ALPHA-GLUCAN-BRANCHING ENZYME"/>
    <property type="match status" value="1"/>
</dbReference>
<feature type="domain" description="Alpha-amylase/branching enzyme C-terminal all beta" evidence="1">
    <location>
        <begin position="133"/>
        <end position="172"/>
    </location>
</feature>
<evidence type="ECO:0000259" key="1">
    <source>
        <dbReference type="Pfam" id="PF02806"/>
    </source>
</evidence>
<reference evidence="2 3" key="1">
    <citation type="journal article" date="2019" name="Sci. Data">
        <title>Hybrid genome assembly and annotation of Danionella translucida.</title>
        <authorList>
            <person name="Kadobianskyi M."/>
            <person name="Schulze L."/>
            <person name="Schuelke M."/>
            <person name="Judkewitz B."/>
        </authorList>
    </citation>
    <scope>NUCLEOTIDE SEQUENCE [LARGE SCALE GENOMIC DNA]</scope>
    <source>
        <strain evidence="2 3">Bolton</strain>
    </source>
</reference>
<dbReference type="GO" id="GO:0003844">
    <property type="term" value="F:1,4-alpha-glucan branching enzyme activity"/>
    <property type="evidence" value="ECO:0007669"/>
    <property type="project" value="TreeGrafter"/>
</dbReference>
<dbReference type="EMBL" id="SRMA01026496">
    <property type="protein sequence ID" value="TRY83183.1"/>
    <property type="molecule type" value="Genomic_DNA"/>
</dbReference>
<dbReference type="SUPFAM" id="SSF51011">
    <property type="entry name" value="Glycosyl hydrolase domain"/>
    <property type="match status" value="1"/>
</dbReference>
<accession>A0A553PZR6</accession>
<name>A0A553PZR6_9TELE</name>
<protein>
    <recommendedName>
        <fullName evidence="1">Alpha-amylase/branching enzyme C-terminal all beta domain-containing protein</fullName>
    </recommendedName>
</protein>
<dbReference type="Gene3D" id="2.60.40.1180">
    <property type="entry name" value="Golgi alpha-mannosidase II"/>
    <property type="match status" value="1"/>
</dbReference>
<evidence type="ECO:0000313" key="2">
    <source>
        <dbReference type="EMBL" id="TRY83183.1"/>
    </source>
</evidence>
<gene>
    <name evidence="2" type="ORF">DNTS_020678</name>
</gene>
<dbReference type="GO" id="GO:0005978">
    <property type="term" value="P:glycogen biosynthetic process"/>
    <property type="evidence" value="ECO:0007669"/>
    <property type="project" value="TreeGrafter"/>
</dbReference>
<dbReference type="STRING" id="623744.A0A553PZR6"/>
<proteinExistence type="predicted"/>
<evidence type="ECO:0000313" key="3">
    <source>
        <dbReference type="Proteomes" id="UP000316079"/>
    </source>
</evidence>
<dbReference type="AlphaFoldDB" id="A0A553PZR6"/>
<dbReference type="GO" id="GO:0005737">
    <property type="term" value="C:cytoplasm"/>
    <property type="evidence" value="ECO:0007669"/>
    <property type="project" value="TreeGrafter"/>
</dbReference>
<comment type="caution">
    <text evidence="2">The sequence shown here is derived from an EMBL/GenBank/DDBJ whole genome shotgun (WGS) entry which is preliminary data.</text>
</comment>
<dbReference type="Gene3D" id="3.20.20.80">
    <property type="entry name" value="Glycosidases"/>
    <property type="match status" value="1"/>
</dbReference>
<dbReference type="PANTHER" id="PTHR43651:SF3">
    <property type="entry name" value="1,4-ALPHA-GLUCAN-BRANCHING ENZYME"/>
    <property type="match status" value="1"/>
</dbReference>
<dbReference type="GO" id="GO:0043169">
    <property type="term" value="F:cation binding"/>
    <property type="evidence" value="ECO:0007669"/>
    <property type="project" value="InterPro"/>
</dbReference>
<organism evidence="2 3">
    <name type="scientific">Danionella cerebrum</name>
    <dbReference type="NCBI Taxonomy" id="2873325"/>
    <lineage>
        <taxon>Eukaryota</taxon>
        <taxon>Metazoa</taxon>
        <taxon>Chordata</taxon>
        <taxon>Craniata</taxon>
        <taxon>Vertebrata</taxon>
        <taxon>Euteleostomi</taxon>
        <taxon>Actinopterygii</taxon>
        <taxon>Neopterygii</taxon>
        <taxon>Teleostei</taxon>
        <taxon>Ostariophysi</taxon>
        <taxon>Cypriniformes</taxon>
        <taxon>Danionidae</taxon>
        <taxon>Danioninae</taxon>
        <taxon>Danionella</taxon>
    </lineage>
</organism>
<dbReference type="InterPro" id="IPR013780">
    <property type="entry name" value="Glyco_hydro_b"/>
</dbReference>
<dbReference type="Pfam" id="PF02806">
    <property type="entry name" value="Alpha-amylase_C"/>
    <property type="match status" value="1"/>
</dbReference>
<dbReference type="OrthoDB" id="196493at2759"/>
<dbReference type="Proteomes" id="UP000316079">
    <property type="component" value="Unassembled WGS sequence"/>
</dbReference>
<keyword evidence="3" id="KW-1185">Reference proteome</keyword>
<sequence length="250" mass="28482">MEADPDIKALVGDKSLAFWLMDKEMYTNMTALISMTPVVDRGIQLHKLIRLLTHSLGGEGYLNFMGNEFGHPEWLDFPREGNNESYRFARRQFNLVDSEHLRYRQLNAFDRDMNLTEDKYGWLPASQAAVSTLNQADKVIVFERANLLFIFNFHPCNSYIDYRVAAEHAGKYPFNLEHNQLQSRVSSRSLSQTPVQRPSPLQPVWLVPPGLLFREQGLQGAAGDELQQLKASHQVLYLITAQAASRLGGE</sequence>
<dbReference type="InterPro" id="IPR006048">
    <property type="entry name" value="A-amylase/branching_C"/>
</dbReference>
<dbReference type="SUPFAM" id="SSF51445">
    <property type="entry name" value="(Trans)glycosidases"/>
    <property type="match status" value="1"/>
</dbReference>
<dbReference type="InterPro" id="IPR017853">
    <property type="entry name" value="GH"/>
</dbReference>